<protein>
    <submittedName>
        <fullName evidence="1">Uncharacterized protein</fullName>
    </submittedName>
</protein>
<dbReference type="AlphaFoldDB" id="A0AAD5CEP0"/>
<name>A0AAD5CEP0_AMBAR</name>
<sequence>MFSRILTKMMDRVGEASLLCGLVHKLLEKDLKQKISVAKIKVYSSSCLSFEAKYVRIEYTKTNMAYQRAMHHKGLKPNDGQDVHAFPE</sequence>
<feature type="non-terminal residue" evidence="1">
    <location>
        <position position="88"/>
    </location>
</feature>
<evidence type="ECO:0000313" key="2">
    <source>
        <dbReference type="Proteomes" id="UP001206925"/>
    </source>
</evidence>
<proteinExistence type="predicted"/>
<keyword evidence="2" id="KW-1185">Reference proteome</keyword>
<reference evidence="1" key="1">
    <citation type="submission" date="2022-06" db="EMBL/GenBank/DDBJ databases">
        <title>Uncovering the hologenomic basis of an extraordinary plant invasion.</title>
        <authorList>
            <person name="Bieker V.C."/>
            <person name="Martin M.D."/>
            <person name="Gilbert T."/>
            <person name="Hodgins K."/>
            <person name="Battlay P."/>
            <person name="Petersen B."/>
            <person name="Wilson J."/>
        </authorList>
    </citation>
    <scope>NUCLEOTIDE SEQUENCE</scope>
    <source>
        <strain evidence="1">AA19_3_7</strain>
        <tissue evidence="1">Leaf</tissue>
    </source>
</reference>
<gene>
    <name evidence="1" type="ORF">M8C21_022839</name>
</gene>
<evidence type="ECO:0000313" key="1">
    <source>
        <dbReference type="EMBL" id="KAI7740688.1"/>
    </source>
</evidence>
<dbReference type="Proteomes" id="UP001206925">
    <property type="component" value="Unassembled WGS sequence"/>
</dbReference>
<comment type="caution">
    <text evidence="1">The sequence shown here is derived from an EMBL/GenBank/DDBJ whole genome shotgun (WGS) entry which is preliminary data.</text>
</comment>
<dbReference type="EMBL" id="JAMZMK010008367">
    <property type="protein sequence ID" value="KAI7740688.1"/>
    <property type="molecule type" value="Genomic_DNA"/>
</dbReference>
<organism evidence="1 2">
    <name type="scientific">Ambrosia artemisiifolia</name>
    <name type="common">Common ragweed</name>
    <dbReference type="NCBI Taxonomy" id="4212"/>
    <lineage>
        <taxon>Eukaryota</taxon>
        <taxon>Viridiplantae</taxon>
        <taxon>Streptophyta</taxon>
        <taxon>Embryophyta</taxon>
        <taxon>Tracheophyta</taxon>
        <taxon>Spermatophyta</taxon>
        <taxon>Magnoliopsida</taxon>
        <taxon>eudicotyledons</taxon>
        <taxon>Gunneridae</taxon>
        <taxon>Pentapetalae</taxon>
        <taxon>asterids</taxon>
        <taxon>campanulids</taxon>
        <taxon>Asterales</taxon>
        <taxon>Asteraceae</taxon>
        <taxon>Asteroideae</taxon>
        <taxon>Heliantheae alliance</taxon>
        <taxon>Heliantheae</taxon>
        <taxon>Ambrosia</taxon>
    </lineage>
</organism>
<accession>A0AAD5CEP0</accession>